<gene>
    <name evidence="4" type="ORF">EW146_g8427</name>
</gene>
<evidence type="ECO:0000259" key="3">
    <source>
        <dbReference type="SMART" id="SM00343"/>
    </source>
</evidence>
<comment type="caution">
    <text evidence="4">The sequence shown here is derived from an EMBL/GenBank/DDBJ whole genome shotgun (WGS) entry which is preliminary data.</text>
</comment>
<organism evidence="4 5">
    <name type="scientific">Bondarzewia mesenterica</name>
    <dbReference type="NCBI Taxonomy" id="1095465"/>
    <lineage>
        <taxon>Eukaryota</taxon>
        <taxon>Fungi</taxon>
        <taxon>Dikarya</taxon>
        <taxon>Basidiomycota</taxon>
        <taxon>Agaricomycotina</taxon>
        <taxon>Agaricomycetes</taxon>
        <taxon>Russulales</taxon>
        <taxon>Bondarzewiaceae</taxon>
        <taxon>Bondarzewia</taxon>
    </lineage>
</organism>
<dbReference type="InterPro" id="IPR036875">
    <property type="entry name" value="Znf_CCHC_sf"/>
</dbReference>
<reference evidence="4 5" key="1">
    <citation type="submission" date="2019-02" db="EMBL/GenBank/DDBJ databases">
        <title>Genome sequencing of the rare red list fungi Bondarzewia mesenterica.</title>
        <authorList>
            <person name="Buettner E."/>
            <person name="Kellner H."/>
        </authorList>
    </citation>
    <scope>NUCLEOTIDE SEQUENCE [LARGE SCALE GENOMIC DNA]</scope>
    <source>
        <strain evidence="4 5">DSM 108281</strain>
    </source>
</reference>
<dbReference type="Proteomes" id="UP000310158">
    <property type="component" value="Unassembled WGS sequence"/>
</dbReference>
<dbReference type="GO" id="GO:0003676">
    <property type="term" value="F:nucleic acid binding"/>
    <property type="evidence" value="ECO:0007669"/>
    <property type="project" value="InterPro"/>
</dbReference>
<keyword evidence="5" id="KW-1185">Reference proteome</keyword>
<sequence>MVPPHLLEQARQADAEEAARIRGEGHRRYAKPQIMKVPDSRIQMSKRGAGKPHGGLVRRCYLCNSVNHFARACPKRLLDKGKAPINPPRGPRDHYNDRGGTDGPIYNQDWSVDPDDYGHRTD</sequence>
<dbReference type="Gene3D" id="4.10.60.10">
    <property type="entry name" value="Zinc finger, CCHC-type"/>
    <property type="match status" value="1"/>
</dbReference>
<name>A0A4S4LK05_9AGAM</name>
<proteinExistence type="predicted"/>
<evidence type="ECO:0000256" key="1">
    <source>
        <dbReference type="ARBA" id="ARBA00022664"/>
    </source>
</evidence>
<evidence type="ECO:0000313" key="5">
    <source>
        <dbReference type="Proteomes" id="UP000310158"/>
    </source>
</evidence>
<accession>A0A4S4LK05</accession>
<keyword evidence="1" id="KW-0507">mRNA processing</keyword>
<evidence type="ECO:0000256" key="2">
    <source>
        <dbReference type="SAM" id="MobiDB-lite"/>
    </source>
</evidence>
<evidence type="ECO:0000313" key="4">
    <source>
        <dbReference type="EMBL" id="THH10260.1"/>
    </source>
</evidence>
<feature type="region of interest" description="Disordered" evidence="2">
    <location>
        <begin position="75"/>
        <end position="122"/>
    </location>
</feature>
<dbReference type="GO" id="GO:0006397">
    <property type="term" value="P:mRNA processing"/>
    <property type="evidence" value="ECO:0007669"/>
    <property type="project" value="UniProtKB-KW"/>
</dbReference>
<dbReference type="InterPro" id="IPR001878">
    <property type="entry name" value="Znf_CCHC"/>
</dbReference>
<dbReference type="SUPFAM" id="SSF57756">
    <property type="entry name" value="Retrovirus zinc finger-like domains"/>
    <property type="match status" value="1"/>
</dbReference>
<dbReference type="GO" id="GO:0008270">
    <property type="term" value="F:zinc ion binding"/>
    <property type="evidence" value="ECO:0007669"/>
    <property type="project" value="InterPro"/>
</dbReference>
<dbReference type="SMART" id="SM00343">
    <property type="entry name" value="ZnF_C2HC"/>
    <property type="match status" value="1"/>
</dbReference>
<protein>
    <recommendedName>
        <fullName evidence="3">CCHC-type domain-containing protein</fullName>
    </recommendedName>
</protein>
<dbReference type="EMBL" id="SGPL01000582">
    <property type="protein sequence ID" value="THH10260.1"/>
    <property type="molecule type" value="Genomic_DNA"/>
</dbReference>
<dbReference type="Pfam" id="PF00098">
    <property type="entry name" value="zf-CCHC"/>
    <property type="match status" value="1"/>
</dbReference>
<feature type="compositionally biased region" description="Basic and acidic residues" evidence="2">
    <location>
        <begin position="90"/>
        <end position="100"/>
    </location>
</feature>
<feature type="domain" description="CCHC-type" evidence="3">
    <location>
        <begin position="59"/>
        <end position="75"/>
    </location>
</feature>
<dbReference type="AlphaFoldDB" id="A0A4S4LK05"/>